<evidence type="ECO:0000313" key="2">
    <source>
        <dbReference type="Proteomes" id="UP000324222"/>
    </source>
</evidence>
<dbReference type="EMBL" id="VSRR010114834">
    <property type="protein sequence ID" value="MPC98611.1"/>
    <property type="molecule type" value="Genomic_DNA"/>
</dbReference>
<accession>A0A5B7JKJ1</accession>
<organism evidence="1 2">
    <name type="scientific">Portunus trituberculatus</name>
    <name type="common">Swimming crab</name>
    <name type="synonym">Neptunus trituberculatus</name>
    <dbReference type="NCBI Taxonomy" id="210409"/>
    <lineage>
        <taxon>Eukaryota</taxon>
        <taxon>Metazoa</taxon>
        <taxon>Ecdysozoa</taxon>
        <taxon>Arthropoda</taxon>
        <taxon>Crustacea</taxon>
        <taxon>Multicrustacea</taxon>
        <taxon>Malacostraca</taxon>
        <taxon>Eumalacostraca</taxon>
        <taxon>Eucarida</taxon>
        <taxon>Decapoda</taxon>
        <taxon>Pleocyemata</taxon>
        <taxon>Brachyura</taxon>
        <taxon>Eubrachyura</taxon>
        <taxon>Portunoidea</taxon>
        <taxon>Portunidae</taxon>
        <taxon>Portuninae</taxon>
        <taxon>Portunus</taxon>
    </lineage>
</organism>
<comment type="caution">
    <text evidence="1">The sequence shown here is derived from an EMBL/GenBank/DDBJ whole genome shotgun (WGS) entry which is preliminary data.</text>
</comment>
<dbReference type="AlphaFoldDB" id="A0A5B7JKJ1"/>
<evidence type="ECO:0000313" key="1">
    <source>
        <dbReference type="EMBL" id="MPC98611.1"/>
    </source>
</evidence>
<reference evidence="1 2" key="1">
    <citation type="submission" date="2019-05" db="EMBL/GenBank/DDBJ databases">
        <title>Another draft genome of Portunus trituberculatus and its Hox gene families provides insights of decapod evolution.</title>
        <authorList>
            <person name="Jeong J.-H."/>
            <person name="Song I."/>
            <person name="Kim S."/>
            <person name="Choi T."/>
            <person name="Kim D."/>
            <person name="Ryu S."/>
            <person name="Kim W."/>
        </authorList>
    </citation>
    <scope>NUCLEOTIDE SEQUENCE [LARGE SCALE GENOMIC DNA]</scope>
    <source>
        <tissue evidence="1">Muscle</tissue>
    </source>
</reference>
<dbReference type="Proteomes" id="UP000324222">
    <property type="component" value="Unassembled WGS sequence"/>
</dbReference>
<protein>
    <submittedName>
        <fullName evidence="1">Uncharacterized protein</fullName>
    </submittedName>
</protein>
<name>A0A5B7JKJ1_PORTR</name>
<sequence>MYLVGGAGYSRVLTKACTHLTCLIQLQASERVMKPLECCSAPPTAHHHSLTTSSITTTPAHQTKGRVPKPFCISSRLLFFYVLCL</sequence>
<proteinExistence type="predicted"/>
<gene>
    <name evidence="1" type="ORF">E2C01_093985</name>
</gene>
<keyword evidence="2" id="KW-1185">Reference proteome</keyword>